<organism evidence="2 3">
    <name type="scientific">Sphingomonas bacterium</name>
    <dbReference type="NCBI Taxonomy" id="1895847"/>
    <lineage>
        <taxon>Bacteria</taxon>
        <taxon>Pseudomonadati</taxon>
        <taxon>Pseudomonadota</taxon>
        <taxon>Alphaproteobacteria</taxon>
        <taxon>Sphingomonadales</taxon>
        <taxon>Sphingomonadaceae</taxon>
        <taxon>Sphingomonas</taxon>
    </lineage>
</organism>
<evidence type="ECO:0000313" key="2">
    <source>
        <dbReference type="EMBL" id="HCB76157.1"/>
    </source>
</evidence>
<dbReference type="Gene3D" id="3.90.1720.10">
    <property type="entry name" value="endopeptidase domain like (from Nostoc punctiforme)"/>
    <property type="match status" value="1"/>
</dbReference>
<dbReference type="EMBL" id="DOYJ01000228">
    <property type="protein sequence ID" value="HCB76157.1"/>
    <property type="molecule type" value="Genomic_DNA"/>
</dbReference>
<keyword evidence="2" id="KW-0378">Hydrolase</keyword>
<name>A0A3D0WBM5_9SPHN</name>
<proteinExistence type="predicted"/>
<comment type="caution">
    <text evidence="2">The sequence shown here is derived from an EMBL/GenBank/DDBJ whole genome shotgun (WGS) entry which is preliminary data.</text>
</comment>
<accession>A0A3D0WBM5</accession>
<dbReference type="InterPro" id="IPR038765">
    <property type="entry name" value="Papain-like_cys_pep_sf"/>
</dbReference>
<dbReference type="InterPro" id="IPR041382">
    <property type="entry name" value="SH3_16"/>
</dbReference>
<gene>
    <name evidence="2" type="ORF">DEP91_08265</name>
</gene>
<dbReference type="Pfam" id="PF18348">
    <property type="entry name" value="SH3_16"/>
    <property type="match status" value="1"/>
</dbReference>
<dbReference type="Proteomes" id="UP000262699">
    <property type="component" value="Unassembled WGS sequence"/>
</dbReference>
<reference evidence="2 3" key="1">
    <citation type="journal article" date="2018" name="Nat. Biotechnol.">
        <title>A standardized bacterial taxonomy based on genome phylogeny substantially revises the tree of life.</title>
        <authorList>
            <person name="Parks D.H."/>
            <person name="Chuvochina M."/>
            <person name="Waite D.W."/>
            <person name="Rinke C."/>
            <person name="Skarshewski A."/>
            <person name="Chaumeil P.A."/>
            <person name="Hugenholtz P."/>
        </authorList>
    </citation>
    <scope>NUCLEOTIDE SEQUENCE [LARGE SCALE GENOMIC DNA]</scope>
    <source>
        <strain evidence="2">UBA9015</strain>
    </source>
</reference>
<protein>
    <submittedName>
        <fullName evidence="2">Glycoside hydrolase</fullName>
    </submittedName>
</protein>
<evidence type="ECO:0000313" key="3">
    <source>
        <dbReference type="Proteomes" id="UP000262699"/>
    </source>
</evidence>
<sequence>MRADLTDLRLADRVFAPHYAEARTQTALAAGPMFDAPGGVPVSELVPGDTFDLLELSGGMAWGRSLTDGIVGYVAEGLLGEAVAATHIICAREATLGEAPDRNAATLAALPMGSRIAALGERGEFLLTDHGYVAADAVRPVGEPERAEVIAAALRMIGASERTGGRSGAGVDGAGLIFLAHDVAGFAVPRLPDLIAASVSAGGEAAVAGEVVVFADQHLAIMVDAVSAVHVKGRVGRERLSTLIERHGAPVAYGTLD</sequence>
<dbReference type="SUPFAM" id="SSF54001">
    <property type="entry name" value="Cysteine proteinases"/>
    <property type="match status" value="1"/>
</dbReference>
<evidence type="ECO:0000259" key="1">
    <source>
        <dbReference type="Pfam" id="PF18348"/>
    </source>
</evidence>
<feature type="domain" description="Bacterial dipeptidyl-peptidase SH3" evidence="1">
    <location>
        <begin position="35"/>
        <end position="76"/>
    </location>
</feature>
<dbReference type="AlphaFoldDB" id="A0A3D0WBM5"/>
<dbReference type="GO" id="GO:0016787">
    <property type="term" value="F:hydrolase activity"/>
    <property type="evidence" value="ECO:0007669"/>
    <property type="project" value="UniProtKB-KW"/>
</dbReference>